<dbReference type="InterPro" id="IPR011051">
    <property type="entry name" value="RmlC_Cupin_sf"/>
</dbReference>
<dbReference type="EMBL" id="CAJOBE010024823">
    <property type="protein sequence ID" value="CAF4265087.1"/>
    <property type="molecule type" value="Genomic_DNA"/>
</dbReference>
<dbReference type="AlphaFoldDB" id="A0A820FLD9"/>
<organism evidence="2 3">
    <name type="scientific">Rotaria sordida</name>
    <dbReference type="NCBI Taxonomy" id="392033"/>
    <lineage>
        <taxon>Eukaryota</taxon>
        <taxon>Metazoa</taxon>
        <taxon>Spiralia</taxon>
        <taxon>Gnathifera</taxon>
        <taxon>Rotifera</taxon>
        <taxon>Eurotatoria</taxon>
        <taxon>Bdelloidea</taxon>
        <taxon>Philodinida</taxon>
        <taxon>Philodinidae</taxon>
        <taxon>Rotaria</taxon>
    </lineage>
</organism>
<sequence length="177" mass="20301">MQLRSDLSIPHVVDSNLIPFVDSPTQGVQRRMLDRIGGEVARATTIVKYQPFARFPRHTHSGGEEFVVLDGIFSDDLSGDHGPLSYCRHGIDTQHEPWTGEQGAVILVKLRQMNDRTETPLVLIDTETSNDWKIKDSDVKRQYLNLFSNTKTGECVWMEKWEAGFESDHWKQVEIFK</sequence>
<reference evidence="2" key="1">
    <citation type="submission" date="2021-02" db="EMBL/GenBank/DDBJ databases">
        <authorList>
            <person name="Nowell W R."/>
        </authorList>
    </citation>
    <scope>NUCLEOTIDE SEQUENCE</scope>
</reference>
<evidence type="ECO:0000313" key="3">
    <source>
        <dbReference type="Proteomes" id="UP000663874"/>
    </source>
</evidence>
<protein>
    <recommendedName>
        <fullName evidence="1">ChrR-like cupin domain-containing protein</fullName>
    </recommendedName>
</protein>
<dbReference type="InterPro" id="IPR025979">
    <property type="entry name" value="ChrR-like_cupin_dom"/>
</dbReference>
<name>A0A820FLD9_9BILA</name>
<dbReference type="CDD" id="cd20303">
    <property type="entry name" value="cupin_ChrR_1"/>
    <property type="match status" value="1"/>
</dbReference>
<proteinExistence type="predicted"/>
<evidence type="ECO:0000313" key="2">
    <source>
        <dbReference type="EMBL" id="CAF4265087.1"/>
    </source>
</evidence>
<dbReference type="InterPro" id="IPR014710">
    <property type="entry name" value="RmlC-like_jellyroll"/>
</dbReference>
<evidence type="ECO:0000259" key="1">
    <source>
        <dbReference type="Pfam" id="PF12973"/>
    </source>
</evidence>
<accession>A0A820FLD9</accession>
<dbReference type="SUPFAM" id="SSF51182">
    <property type="entry name" value="RmlC-like cupins"/>
    <property type="match status" value="1"/>
</dbReference>
<dbReference type="Pfam" id="PF12973">
    <property type="entry name" value="Cupin_7"/>
    <property type="match status" value="1"/>
</dbReference>
<feature type="domain" description="ChrR-like cupin" evidence="1">
    <location>
        <begin position="11"/>
        <end position="113"/>
    </location>
</feature>
<comment type="caution">
    <text evidence="2">The sequence shown here is derived from an EMBL/GenBank/DDBJ whole genome shotgun (WGS) entry which is preliminary data.</text>
</comment>
<dbReference type="Proteomes" id="UP000663874">
    <property type="component" value="Unassembled WGS sequence"/>
</dbReference>
<dbReference type="Gene3D" id="2.60.120.10">
    <property type="entry name" value="Jelly Rolls"/>
    <property type="match status" value="1"/>
</dbReference>
<gene>
    <name evidence="2" type="ORF">FNK824_LOCUS39246</name>
</gene>